<reference evidence="2" key="1">
    <citation type="submission" date="2021-10" db="EMBL/GenBank/DDBJ databases">
        <title>Melipona bicolor Genome sequencing and assembly.</title>
        <authorList>
            <person name="Araujo N.S."/>
            <person name="Arias M.C."/>
        </authorList>
    </citation>
    <scope>NUCLEOTIDE SEQUENCE</scope>
    <source>
        <strain evidence="2">USP_2M_L1-L4_2017</strain>
        <tissue evidence="2">Whole body</tissue>
    </source>
</reference>
<dbReference type="EMBL" id="JAHYIQ010000016">
    <property type="protein sequence ID" value="KAK1125349.1"/>
    <property type="molecule type" value="Genomic_DNA"/>
</dbReference>
<keyword evidence="3" id="KW-1185">Reference proteome</keyword>
<accession>A0AA40FUN9</accession>
<sequence>MQTTRRRGKELSRAVNTESACRSSGESAVGQQRLLGTREEVRGHGNTPVLVNLVMVFEMVVKLSAGGGAAVHGQRSEDYRYLLSEGLITDKPHPVVLSGHSTESWKSVACSVMPEDRRRLPLRGCDENEGVIHPRVECATNEEHPGIVADVSEIQFLQTTPLPITASVAPPVIGSVLIHIAI</sequence>
<gene>
    <name evidence="2" type="ORF">K0M31_005719</name>
</gene>
<name>A0AA40FUN9_9HYME</name>
<comment type="caution">
    <text evidence="2">The sequence shown here is derived from an EMBL/GenBank/DDBJ whole genome shotgun (WGS) entry which is preliminary data.</text>
</comment>
<dbReference type="AlphaFoldDB" id="A0AA40FUN9"/>
<organism evidence="2 3">
    <name type="scientific">Melipona bicolor</name>
    <dbReference type="NCBI Taxonomy" id="60889"/>
    <lineage>
        <taxon>Eukaryota</taxon>
        <taxon>Metazoa</taxon>
        <taxon>Ecdysozoa</taxon>
        <taxon>Arthropoda</taxon>
        <taxon>Hexapoda</taxon>
        <taxon>Insecta</taxon>
        <taxon>Pterygota</taxon>
        <taxon>Neoptera</taxon>
        <taxon>Endopterygota</taxon>
        <taxon>Hymenoptera</taxon>
        <taxon>Apocrita</taxon>
        <taxon>Aculeata</taxon>
        <taxon>Apoidea</taxon>
        <taxon>Anthophila</taxon>
        <taxon>Apidae</taxon>
        <taxon>Melipona</taxon>
    </lineage>
</organism>
<dbReference type="Proteomes" id="UP001177670">
    <property type="component" value="Unassembled WGS sequence"/>
</dbReference>
<feature type="region of interest" description="Disordered" evidence="1">
    <location>
        <begin position="1"/>
        <end position="25"/>
    </location>
</feature>
<proteinExistence type="predicted"/>
<feature type="compositionally biased region" description="Polar residues" evidence="1">
    <location>
        <begin position="14"/>
        <end position="25"/>
    </location>
</feature>
<evidence type="ECO:0000256" key="1">
    <source>
        <dbReference type="SAM" id="MobiDB-lite"/>
    </source>
</evidence>
<protein>
    <submittedName>
        <fullName evidence="2">Uncharacterized protein</fullName>
    </submittedName>
</protein>
<evidence type="ECO:0000313" key="3">
    <source>
        <dbReference type="Proteomes" id="UP001177670"/>
    </source>
</evidence>
<evidence type="ECO:0000313" key="2">
    <source>
        <dbReference type="EMBL" id="KAK1125349.1"/>
    </source>
</evidence>